<feature type="domain" description="Peptidase M16C associated" evidence="1">
    <location>
        <begin position="462"/>
        <end position="712"/>
    </location>
</feature>
<evidence type="ECO:0000259" key="1">
    <source>
        <dbReference type="SMART" id="SM01264"/>
    </source>
</evidence>
<dbReference type="InterPro" id="IPR013578">
    <property type="entry name" value="Peptidase_M16C_assoc"/>
</dbReference>
<keyword evidence="3" id="KW-1185">Reference proteome</keyword>
<dbReference type="InterPro" id="IPR007863">
    <property type="entry name" value="Peptidase_M16_C"/>
</dbReference>
<gene>
    <name evidence="2" type="ORF">KTH89_14155</name>
</gene>
<evidence type="ECO:0000313" key="2">
    <source>
        <dbReference type="EMBL" id="MBU9737686.1"/>
    </source>
</evidence>
<dbReference type="GO" id="GO:0016485">
    <property type="term" value="P:protein processing"/>
    <property type="evidence" value="ECO:0007669"/>
    <property type="project" value="TreeGrafter"/>
</dbReference>
<dbReference type="FunFam" id="3.30.830.10:FF:000034">
    <property type="entry name" value="presequence protease 1, chloroplastic/mitochondrial"/>
    <property type="match status" value="1"/>
</dbReference>
<dbReference type="SMART" id="SM01264">
    <property type="entry name" value="M16C_associated"/>
    <property type="match status" value="1"/>
</dbReference>
<organism evidence="2 3">
    <name type="scientific">Diplocloster agilis</name>
    <dbReference type="NCBI Taxonomy" id="2850323"/>
    <lineage>
        <taxon>Bacteria</taxon>
        <taxon>Bacillati</taxon>
        <taxon>Bacillota</taxon>
        <taxon>Clostridia</taxon>
        <taxon>Lachnospirales</taxon>
        <taxon>Lachnospiraceae</taxon>
        <taxon>Diplocloster</taxon>
    </lineage>
</organism>
<reference evidence="2" key="1">
    <citation type="submission" date="2021-06" db="EMBL/GenBank/DDBJ databases">
        <title>Description of novel taxa of the family Lachnospiraceae.</title>
        <authorList>
            <person name="Chaplin A.V."/>
            <person name="Sokolova S.R."/>
            <person name="Pikina A.P."/>
            <person name="Korzhanova M."/>
            <person name="Belova V."/>
            <person name="Korostin D."/>
            <person name="Efimov B.A."/>
        </authorList>
    </citation>
    <scope>NUCLEOTIDE SEQUENCE</scope>
    <source>
        <strain evidence="2">ASD5720</strain>
    </source>
</reference>
<dbReference type="PANTHER" id="PTHR43016">
    <property type="entry name" value="PRESEQUENCE PROTEASE"/>
    <property type="match status" value="1"/>
</dbReference>
<dbReference type="Proteomes" id="UP000712157">
    <property type="component" value="Unassembled WGS sequence"/>
</dbReference>
<evidence type="ECO:0000313" key="3">
    <source>
        <dbReference type="Proteomes" id="UP000712157"/>
    </source>
</evidence>
<dbReference type="InterPro" id="IPR011249">
    <property type="entry name" value="Metalloenz_LuxS/M16"/>
</dbReference>
<sequence>MTIQDVKAYDILEDREVKDLKSRGFLLKHKKSGAKLLILSNDDENKVFSIGFRTPPEDSTGLPHILEHSVLCGSRNFPAKDPFVELVKGSLNTFLNAMTYPDKTVYPVASCNDKDFQNLMHVYMDAVFYPNIYKKEEIFRQEGWHYELESTEGPLKVNGVVYNEMKGAFSSPEDVLDREVLRSLFPDTSYANESGGDPECIPDLTYEQFLNFHKKYYHPSNSFLYLYGDMDVAEKLNWLDREYLSAFDAVPVDSAIRYQKPFDKPVEVTREYSITEAESTKDQTYLSYSTVVDTSLNKELYLAFQVLEYALLAAPGAPLKQALIDAGIGKDVMGSYDEGVYQPTFSIISKNANPEQKEEFLKTIRDTLSAIVEKGMDKQALLAGINYYEFRFREADFGNYPKGLMYGLQAFDSWLYDENQPFMHLEALDTFRFLKEQVGRGYYEQLIQKYLIENTHASVVMIVPRQGLTAQMDQKTADQLETYRQSLDEARLQQMVQDTIHLEEYQSEETPAEDLEKIPMLRREDIGRKALPLCNEEQTLSGMPVLYHELFTNGIAYINLVFDTCHVPDELLPYLGLLKSVLGYMDTENYSYAELFNVINIHSGGIYTALNPYADVKDPDQYKGTLQVKAKVLYEKLDFAFTMIREILFATDLSDDKRLYEIIAQVKSRLQMGLTGNGHSTAAIRAMSYFSPSAYFNDCVGGIGLYRLVESIESDFEAQKDGLKEKLRQLMHLIFRPENLLVDYTAEREGLPGLEEEIGKLSAFLYQDPAEKCSQQFRVNTLNEGFKTSAQVQYVARAGNFVRRGYEYTGALKILKVILSYDYLWINIRVKGGAYGCMSGFNRVGDGYLVSYRDPNLKKTNEIFEGTVDFVKNFTVSDRDMTKYIIGTIGDLDSPLTPSSKGNRSMTAYLSNLTYEDIQKEREQVLTATEESIRKLSGIIEAILADGDICVLGNETRLEEQKEMFATLCNLFS</sequence>
<dbReference type="Pfam" id="PF00675">
    <property type="entry name" value="Peptidase_M16"/>
    <property type="match status" value="1"/>
</dbReference>
<dbReference type="EMBL" id="JAHQCW010000023">
    <property type="protein sequence ID" value="MBU9737686.1"/>
    <property type="molecule type" value="Genomic_DNA"/>
</dbReference>
<dbReference type="Pfam" id="PF08367">
    <property type="entry name" value="M16C_assoc"/>
    <property type="match status" value="1"/>
</dbReference>
<dbReference type="GO" id="GO:0046872">
    <property type="term" value="F:metal ion binding"/>
    <property type="evidence" value="ECO:0007669"/>
    <property type="project" value="InterPro"/>
</dbReference>
<dbReference type="AlphaFoldDB" id="A0A949NEW1"/>
<dbReference type="InterPro" id="IPR055130">
    <property type="entry name" value="PreP_C"/>
</dbReference>
<dbReference type="Gene3D" id="3.30.830.10">
    <property type="entry name" value="Metalloenzyme, LuxS/M16 peptidase-like"/>
    <property type="match status" value="4"/>
</dbReference>
<dbReference type="PANTHER" id="PTHR43016:SF13">
    <property type="entry name" value="PRESEQUENCE PROTEASE, MITOCHONDRIAL"/>
    <property type="match status" value="1"/>
</dbReference>
<dbReference type="GO" id="GO:0004222">
    <property type="term" value="F:metalloendopeptidase activity"/>
    <property type="evidence" value="ECO:0007669"/>
    <property type="project" value="TreeGrafter"/>
</dbReference>
<proteinExistence type="predicted"/>
<accession>A0A949NEW1</accession>
<dbReference type="InterPro" id="IPR011765">
    <property type="entry name" value="Pept_M16_N"/>
</dbReference>
<dbReference type="RefSeq" id="WP_238722133.1">
    <property type="nucleotide sequence ID" value="NZ_JAHQCW010000023.1"/>
</dbReference>
<dbReference type="Pfam" id="PF05193">
    <property type="entry name" value="Peptidase_M16_C"/>
    <property type="match status" value="1"/>
</dbReference>
<name>A0A949NEW1_9FIRM</name>
<comment type="caution">
    <text evidence="2">The sequence shown here is derived from an EMBL/GenBank/DDBJ whole genome shotgun (WGS) entry which is preliminary data.</text>
</comment>
<dbReference type="Pfam" id="PF22516">
    <property type="entry name" value="PreP_C"/>
    <property type="match status" value="1"/>
</dbReference>
<protein>
    <submittedName>
        <fullName evidence="2">Insulinase family protein</fullName>
    </submittedName>
</protein>
<dbReference type="SUPFAM" id="SSF63411">
    <property type="entry name" value="LuxS/MPP-like metallohydrolase"/>
    <property type="match status" value="4"/>
</dbReference>